<dbReference type="EMBL" id="SMCO01000001">
    <property type="protein sequence ID" value="TCV90326.1"/>
    <property type="molecule type" value="Genomic_DNA"/>
</dbReference>
<gene>
    <name evidence="2" type="ORF">EDC63_101296</name>
</gene>
<reference evidence="2 3" key="1">
    <citation type="submission" date="2019-03" db="EMBL/GenBank/DDBJ databases">
        <title>Genomic Encyclopedia of Type Strains, Phase IV (KMG-IV): sequencing the most valuable type-strain genomes for metagenomic binning, comparative biology and taxonomic classification.</title>
        <authorList>
            <person name="Goeker M."/>
        </authorList>
    </citation>
    <scope>NUCLEOTIDE SEQUENCE [LARGE SCALE GENOMIC DNA]</scope>
    <source>
        <strain evidence="2 3">DSM 100309</strain>
    </source>
</reference>
<evidence type="ECO:0000313" key="2">
    <source>
        <dbReference type="EMBL" id="TCV90326.1"/>
    </source>
</evidence>
<dbReference type="Gene3D" id="3.10.310.50">
    <property type="match status" value="1"/>
</dbReference>
<comment type="caution">
    <text evidence="2">The sequence shown here is derived from an EMBL/GenBank/DDBJ whole genome shotgun (WGS) entry which is preliminary data.</text>
</comment>
<organism evidence="2 3">
    <name type="scientific">Sulfurirhabdus autotrophica</name>
    <dbReference type="NCBI Taxonomy" id="1706046"/>
    <lineage>
        <taxon>Bacteria</taxon>
        <taxon>Pseudomonadati</taxon>
        <taxon>Pseudomonadota</taxon>
        <taxon>Betaproteobacteria</taxon>
        <taxon>Nitrosomonadales</taxon>
        <taxon>Sulfuricellaceae</taxon>
        <taxon>Sulfurirhabdus</taxon>
    </lineage>
</organism>
<keyword evidence="3" id="KW-1185">Reference proteome</keyword>
<dbReference type="RefSeq" id="WP_124947721.1">
    <property type="nucleotide sequence ID" value="NZ_BHVT01000073.1"/>
</dbReference>
<proteinExistence type="predicted"/>
<dbReference type="Proteomes" id="UP000295367">
    <property type="component" value="Unassembled WGS sequence"/>
</dbReference>
<feature type="domain" description="TPM" evidence="1">
    <location>
        <begin position="26"/>
        <end position="141"/>
    </location>
</feature>
<dbReference type="PANTHER" id="PTHR30373">
    <property type="entry name" value="UPF0603 PROTEIN YGCG"/>
    <property type="match status" value="1"/>
</dbReference>
<sequence length="165" mass="18712">MNLMRIIKHLLTDRWAVRRAFPAHAMQAIEDAIRLAEKTHQGQIRFAVEASLDMMPLLKGQTARERSIEVFSQMRVWDTAQNNGILIYLLFADHDFEIVADRGIHAHVGHDGWEVICQKMELAFKQMQFEAGVITGIKAVSEHLIKHYPGKGANANELSDTPVLL</sequence>
<dbReference type="AlphaFoldDB" id="A0A4R3YE29"/>
<evidence type="ECO:0000313" key="3">
    <source>
        <dbReference type="Proteomes" id="UP000295367"/>
    </source>
</evidence>
<dbReference type="Pfam" id="PF04536">
    <property type="entry name" value="TPM_phosphatase"/>
    <property type="match status" value="1"/>
</dbReference>
<name>A0A4R3YE29_9PROT</name>
<accession>A0A4R3YE29</accession>
<dbReference type="InterPro" id="IPR007621">
    <property type="entry name" value="TPM_dom"/>
</dbReference>
<dbReference type="PANTHER" id="PTHR30373:SF8">
    <property type="entry name" value="BLL7265 PROTEIN"/>
    <property type="match status" value="1"/>
</dbReference>
<protein>
    <submittedName>
        <fullName evidence="2">TLP18.3/Psb32/MOLO-1 phosphatase superfamily protein</fullName>
    </submittedName>
</protein>
<evidence type="ECO:0000259" key="1">
    <source>
        <dbReference type="Pfam" id="PF04536"/>
    </source>
</evidence>
<dbReference type="OrthoDB" id="5683663at2"/>